<dbReference type="EMBL" id="CP002987">
    <property type="protein sequence ID" value="AFA48369.1"/>
    <property type="molecule type" value="Genomic_DNA"/>
</dbReference>
<protein>
    <submittedName>
        <fullName evidence="2">Lipase GDSL family</fullName>
    </submittedName>
</protein>
<keyword evidence="3" id="KW-1185">Reference proteome</keyword>
<evidence type="ECO:0000259" key="1">
    <source>
        <dbReference type="Pfam" id="PF13472"/>
    </source>
</evidence>
<dbReference type="InterPro" id="IPR051532">
    <property type="entry name" value="Ester_Hydrolysis_Enzymes"/>
</dbReference>
<organism evidence="2 3">
    <name type="scientific">Acetobacterium woodii (strain ATCC 29683 / DSM 1030 / JCM 2381 / KCTC 1655 / WB1)</name>
    <dbReference type="NCBI Taxonomy" id="931626"/>
    <lineage>
        <taxon>Bacteria</taxon>
        <taxon>Bacillati</taxon>
        <taxon>Bacillota</taxon>
        <taxon>Clostridia</taxon>
        <taxon>Eubacteriales</taxon>
        <taxon>Eubacteriaceae</taxon>
        <taxon>Acetobacterium</taxon>
    </lineage>
</organism>
<dbReference type="OrthoDB" id="9777593at2"/>
<dbReference type="SUPFAM" id="SSF52266">
    <property type="entry name" value="SGNH hydrolase"/>
    <property type="match status" value="1"/>
</dbReference>
<feature type="domain" description="SGNH hydrolase-type esterase" evidence="1">
    <location>
        <begin position="5"/>
        <end position="176"/>
    </location>
</feature>
<dbReference type="InterPro" id="IPR013830">
    <property type="entry name" value="SGNH_hydro"/>
</dbReference>
<dbReference type="HOGENOM" id="CLU_051989_9_0_9"/>
<sequence>MKIICLGDSLTFGYQVPRELKWHVIAARKTGIQLVNRGISGETTDGMLVRIKRQVFDAKPEGVIIMGGYNDIFFNRSWERAAENMKTMVAQSRVQKIQVYVAIPPPILLPIAFNEGGAEMVDFEKSALMIEDYCQWLKDFTITSQIPALDFRADIDWSAHDLYLDGIHQSPEGHRRMAERLIEFLKQQSCL</sequence>
<dbReference type="InterPro" id="IPR036514">
    <property type="entry name" value="SGNH_hydro_sf"/>
</dbReference>
<reference evidence="2 3" key="2">
    <citation type="journal article" date="2012" name="PLoS ONE">
        <title>An ancient pathway combining carbon dioxide fixation with the generation and utilization of a sodium ion gradient for ATP synthesis.</title>
        <authorList>
            <person name="Poehlein A."/>
            <person name="Schmidt S."/>
            <person name="Kaster A.K."/>
            <person name="Goenrich M."/>
            <person name="Vollmers J."/>
            <person name="Thurmer A."/>
            <person name="Bertsch J."/>
            <person name="Schuchmann K."/>
            <person name="Voigt B."/>
            <person name="Hecker M."/>
            <person name="Daniel R."/>
            <person name="Thauer R.K."/>
            <person name="Gottschalk G."/>
            <person name="Muller V."/>
        </authorList>
    </citation>
    <scope>NUCLEOTIDE SEQUENCE [LARGE SCALE GENOMIC DNA]</scope>
    <source>
        <strain evidence="3">ATCC 29683 / DSM 1030 / JCM 2381 / KCTC 1655 / WB1</strain>
    </source>
</reference>
<dbReference type="PANTHER" id="PTHR30383">
    <property type="entry name" value="THIOESTERASE 1/PROTEASE 1/LYSOPHOSPHOLIPASE L1"/>
    <property type="match status" value="1"/>
</dbReference>
<name>H6LGP1_ACEWD</name>
<dbReference type="AlphaFoldDB" id="H6LGP1"/>
<dbReference type="Pfam" id="PF13472">
    <property type="entry name" value="Lipase_GDSL_2"/>
    <property type="match status" value="1"/>
</dbReference>
<reference evidence="3" key="1">
    <citation type="submission" date="2011-07" db="EMBL/GenBank/DDBJ databases">
        <title>Complete genome sequence of Acetobacterium woodii.</title>
        <authorList>
            <person name="Poehlein A."/>
            <person name="Schmidt S."/>
            <person name="Kaster A.-K."/>
            <person name="Goenrich M."/>
            <person name="Vollmers J."/>
            <person name="Thuermer A."/>
            <person name="Gottschalk G."/>
            <person name="Thauer R.K."/>
            <person name="Daniel R."/>
            <person name="Mueller V."/>
        </authorList>
    </citation>
    <scope>NUCLEOTIDE SEQUENCE [LARGE SCALE GENOMIC DNA]</scope>
    <source>
        <strain evidence="3">ATCC 29683 / DSM 1030 / JCM 2381 / KCTC 1655 / WB1</strain>
    </source>
</reference>
<dbReference type="eggNOG" id="COG2755">
    <property type="taxonomic scope" value="Bacteria"/>
</dbReference>
<dbReference type="RefSeq" id="WP_014355972.1">
    <property type="nucleotide sequence ID" value="NC_016894.1"/>
</dbReference>
<evidence type="ECO:0000313" key="3">
    <source>
        <dbReference type="Proteomes" id="UP000007177"/>
    </source>
</evidence>
<dbReference type="STRING" id="931626.Awo_c15870"/>
<proteinExistence type="predicted"/>
<accession>H6LGP1</accession>
<dbReference type="Gene3D" id="3.40.50.1110">
    <property type="entry name" value="SGNH hydrolase"/>
    <property type="match status" value="1"/>
</dbReference>
<dbReference type="Proteomes" id="UP000007177">
    <property type="component" value="Chromosome"/>
</dbReference>
<gene>
    <name evidence="2" type="ordered locus">Awo_c15870</name>
</gene>
<evidence type="ECO:0000313" key="2">
    <source>
        <dbReference type="EMBL" id="AFA48369.1"/>
    </source>
</evidence>
<dbReference type="KEGG" id="awo:Awo_c15870"/>